<dbReference type="InterPro" id="IPR023405">
    <property type="entry name" value="Topo_IA_core_domain"/>
</dbReference>
<dbReference type="InterPro" id="IPR003601">
    <property type="entry name" value="Topo_IA_2"/>
</dbReference>
<evidence type="ECO:0000259" key="7">
    <source>
        <dbReference type="PROSITE" id="PS50880"/>
    </source>
</evidence>
<dbReference type="Gene3D" id="2.70.20.10">
    <property type="entry name" value="Topoisomerase I, domain 3"/>
    <property type="match status" value="1"/>
</dbReference>
<feature type="domain" description="Topo IA-type catalytic" evidence="8">
    <location>
        <begin position="154"/>
        <end position="629"/>
    </location>
</feature>
<evidence type="ECO:0000256" key="6">
    <source>
        <dbReference type="ARBA" id="ARBA00023235"/>
    </source>
</evidence>
<dbReference type="InterPro" id="IPR006171">
    <property type="entry name" value="TOPRIM_dom"/>
</dbReference>
<feature type="domain" description="Toprim" evidence="7">
    <location>
        <begin position="29"/>
        <end position="138"/>
    </location>
</feature>
<dbReference type="Pfam" id="PF01751">
    <property type="entry name" value="Toprim"/>
    <property type="match status" value="1"/>
</dbReference>
<dbReference type="PRINTS" id="PR00417">
    <property type="entry name" value="PRTPISMRASEI"/>
</dbReference>
<dbReference type="PROSITE" id="PS50880">
    <property type="entry name" value="TOPRIM"/>
    <property type="match status" value="1"/>
</dbReference>
<dbReference type="Gene3D" id="1.10.460.10">
    <property type="entry name" value="Topoisomerase I, domain 2"/>
    <property type="match status" value="2"/>
</dbReference>
<dbReference type="InterPro" id="IPR003602">
    <property type="entry name" value="Topo_IA_DNA-bd_dom"/>
</dbReference>
<evidence type="ECO:0000256" key="4">
    <source>
        <dbReference type="ARBA" id="ARBA00023029"/>
    </source>
</evidence>
<dbReference type="InterPro" id="IPR013825">
    <property type="entry name" value="Topo_IA_cen_sub2"/>
</dbReference>
<dbReference type="CDD" id="cd00186">
    <property type="entry name" value="TOP1Ac"/>
    <property type="match status" value="1"/>
</dbReference>
<sequence length="870" mass="99638">MPSMPLIKKNKSAVNKISKCKMFPVKIDTTLLIVESPSKCATIMKYLGDGYKCVATCGHMRYLDGLNAIDVNKNYKLKFTIMDSKRAQITRITSEIKMAGRVIIATDDDREGEAIAWHICDMFKLPIETTERIVFHEITKDALEKAMVSPRKVNMNIVTSSHARQILDLLIGYKISPYIWKHISSTGLSAGRCQTPALRLVYDNQREIENRLMHINNKNISDNNSNSNENRFEYSVCGYFTKLNIPFSLEKRFKSFFLKQEGELELELETFLQNSTQSDHVFMCVENDTGVRHLSPPVPFSTSRLQQTASNEFSISPSETMKICQTLYERGYITYIRTTGKSYSAEFISQANDYVREKWGVKYIKGDGDKGDETEYQAAHEAIRPTDVTRISLNNDFHALEQKMYKLIWKNSLENCMSDYIFTPMVAKINANVANANYTYKFSCQKPVFLGWKAVQGFTPEQQRHHTMMDYLHNVRENSIIPYNKIETSVVITSSLGAHYTEARLIQALEEKEIGRPSTYSTIIEKIMEREYVKKQNVVGMRVECNEYTLVDKVISKTKSWREFGNENNKLILTPIGKNVLEFLTFHFPVLFSYDYTRHMEMRLDDIAAAAANGFDPKYDLKIVCDECVGEIEECINKIKNTKKDETHYRIDDHHIFIIGKHGPVVMYSEKPFPTSEEDGCYNKYLNAGINSEENESIIFKKVKPGIIFDDLKMGKYANLSDIIVEDSSLERVVGTYGGFSVTLKNGRFGNYVVWGKNGENRKSFKCGKNISDISLEEVIHHIETDSNDSNDSENCTTTGDAEMTATATTTGIVRIVNDDISIRKGKYGDYIFYKTSQMKKPKFISLKIFKLDYNKCPLNDIASWVKMHI</sequence>
<evidence type="ECO:0000256" key="5">
    <source>
        <dbReference type="ARBA" id="ARBA00023125"/>
    </source>
</evidence>
<dbReference type="PROSITE" id="PS52039">
    <property type="entry name" value="TOPO_IA_2"/>
    <property type="match status" value="1"/>
</dbReference>
<evidence type="ECO:0000313" key="9">
    <source>
        <dbReference type="EMBL" id="QHT86795.1"/>
    </source>
</evidence>
<protein>
    <recommendedName>
        <fullName evidence="3">DNA topoisomerase</fullName>
        <ecNumber evidence="3">5.6.2.1</ecNumber>
    </recommendedName>
</protein>
<organism evidence="9">
    <name type="scientific">viral metagenome</name>
    <dbReference type="NCBI Taxonomy" id="1070528"/>
    <lineage>
        <taxon>unclassified sequences</taxon>
        <taxon>metagenomes</taxon>
        <taxon>organismal metagenomes</taxon>
    </lineage>
</organism>
<dbReference type="GO" id="GO:0003917">
    <property type="term" value="F:DNA topoisomerase type I (single strand cut, ATP-independent) activity"/>
    <property type="evidence" value="ECO:0007669"/>
    <property type="project" value="UniProtKB-EC"/>
</dbReference>
<dbReference type="Gene3D" id="1.10.290.10">
    <property type="entry name" value="Topoisomerase I, domain 4"/>
    <property type="match status" value="1"/>
</dbReference>
<accession>A0A6C0I302</accession>
<dbReference type="GO" id="GO:0003677">
    <property type="term" value="F:DNA binding"/>
    <property type="evidence" value="ECO:0007669"/>
    <property type="project" value="UniProtKB-KW"/>
</dbReference>
<dbReference type="AlphaFoldDB" id="A0A6C0I302"/>
<dbReference type="InterPro" id="IPR000380">
    <property type="entry name" value="Topo_IA"/>
</dbReference>
<evidence type="ECO:0000259" key="8">
    <source>
        <dbReference type="PROSITE" id="PS52039"/>
    </source>
</evidence>
<evidence type="ECO:0000256" key="1">
    <source>
        <dbReference type="ARBA" id="ARBA00000213"/>
    </source>
</evidence>
<dbReference type="EC" id="5.6.2.1" evidence="3"/>
<dbReference type="PANTHER" id="PTHR42785">
    <property type="entry name" value="DNA TOPOISOMERASE, TYPE IA, CORE"/>
    <property type="match status" value="1"/>
</dbReference>
<comment type="similarity">
    <text evidence="2">Belongs to the type IA topoisomerase family.</text>
</comment>
<keyword evidence="4" id="KW-0799">Topoisomerase</keyword>
<evidence type="ECO:0000256" key="2">
    <source>
        <dbReference type="ARBA" id="ARBA00009446"/>
    </source>
</evidence>
<dbReference type="InterPro" id="IPR013497">
    <property type="entry name" value="Topo_IA_cen"/>
</dbReference>
<dbReference type="EMBL" id="MN740076">
    <property type="protein sequence ID" value="QHT86795.1"/>
    <property type="molecule type" value="Genomic_DNA"/>
</dbReference>
<evidence type="ECO:0000256" key="3">
    <source>
        <dbReference type="ARBA" id="ARBA00012891"/>
    </source>
</evidence>
<keyword evidence="6" id="KW-0413">Isomerase</keyword>
<dbReference type="SMART" id="SM00493">
    <property type="entry name" value="TOPRIM"/>
    <property type="match status" value="1"/>
</dbReference>
<dbReference type="SMART" id="SM00436">
    <property type="entry name" value="TOP1Bc"/>
    <property type="match status" value="1"/>
</dbReference>
<name>A0A6C0I302_9ZZZZ</name>
<reference evidence="9" key="1">
    <citation type="journal article" date="2020" name="Nature">
        <title>Giant virus diversity and host interactions through global metagenomics.</title>
        <authorList>
            <person name="Schulz F."/>
            <person name="Roux S."/>
            <person name="Paez-Espino D."/>
            <person name="Jungbluth S."/>
            <person name="Walsh D.A."/>
            <person name="Denef V.J."/>
            <person name="McMahon K.D."/>
            <person name="Konstantinidis K.T."/>
            <person name="Eloe-Fadrosh E.A."/>
            <person name="Kyrpides N.C."/>
            <person name="Woyke T."/>
        </authorList>
    </citation>
    <scope>NUCLEOTIDE SEQUENCE</scope>
    <source>
        <strain evidence="9">GVMAG-M-3300023184-18</strain>
    </source>
</reference>
<dbReference type="PANTHER" id="PTHR42785:SF1">
    <property type="entry name" value="DNA TOPOISOMERASE"/>
    <property type="match status" value="1"/>
</dbReference>
<dbReference type="GO" id="GO:0006265">
    <property type="term" value="P:DNA topological change"/>
    <property type="evidence" value="ECO:0007669"/>
    <property type="project" value="InterPro"/>
</dbReference>
<comment type="catalytic activity">
    <reaction evidence="1">
        <text>ATP-independent breakage of single-stranded DNA, followed by passage and rejoining.</text>
        <dbReference type="EC" id="5.6.2.1"/>
    </reaction>
</comment>
<dbReference type="SMART" id="SM00437">
    <property type="entry name" value="TOP1Ac"/>
    <property type="match status" value="1"/>
</dbReference>
<proteinExistence type="inferred from homology"/>
<dbReference type="Pfam" id="PF01131">
    <property type="entry name" value="Topoisom_bac"/>
    <property type="match status" value="1"/>
</dbReference>
<dbReference type="InterPro" id="IPR013824">
    <property type="entry name" value="Topo_IA_cen_sub1"/>
</dbReference>
<dbReference type="InterPro" id="IPR013826">
    <property type="entry name" value="Topo_IA_cen_sub3"/>
</dbReference>
<keyword evidence="5" id="KW-0238">DNA-binding</keyword>
<dbReference type="Gene3D" id="3.40.50.140">
    <property type="match status" value="1"/>
</dbReference>
<dbReference type="SUPFAM" id="SSF56712">
    <property type="entry name" value="Prokaryotic type I DNA topoisomerase"/>
    <property type="match status" value="1"/>
</dbReference>